<sequence length="610" mass="62204">MARSTRFSRTTAAMVTTGLLALGLFAGTAGPAAAEEVPSPAPPTSEVPAPATEAPAPATEAPAPSPDADDDDDVHFNLVGINVSSFRAGDIISDQKMWNPNAMSKDEVQAFLDTQSAGCTNGNCLATKVFPASTSQPANNDCKAYAGAQESAASMIARIGVACGVSQKALLALIQKESSVVAMPAPTDALYDRATGYECPDTSSCDPAYKGFFNQVYNAARQLRDYQLDPPAAFPVGQSTTIAYSPDDSCGGSSVKIRTLATAALYAYTPYQPNAAAKDSSSNGDDCSSLGNLNFWVSYTDWFGYPHIDVDRIQGADRFDVSVAIAQTAYPSGAKAVYIATGAGYADALSAGPAAIRDGAPLLLTAQASLPAAVANEITALKPGKIVIVGGPNSVSPAVEQQLKALRPTATVSRLTGADRFEVSRNVARASFPSGASGAYVATGLTYSDALSASGAGGFNAKPVVLVNGATGTVDADTAKLLVDLKVKTVTIAGGPNSVSAGIASSIDALSGVTSVQRMSGADRFEASLAINKNAYATSDRVFLATGTNFPDALAGSALAGKLGSPLIVVPSNCVPSAVRASFQQFDNTKVTLLGGPNSLGSGVEQLQAC</sequence>
<dbReference type="PANTHER" id="PTHR30032:SF8">
    <property type="entry name" value="GERMINATION-SPECIFIC N-ACETYLMURAMOYL-L-ALANINE AMIDASE"/>
    <property type="match status" value="1"/>
</dbReference>
<name>A0ABT2GXS3_9MICO</name>
<dbReference type="Pfam" id="PF04122">
    <property type="entry name" value="CW_binding_2"/>
    <property type="match status" value="3"/>
</dbReference>
<feature type="region of interest" description="Disordered" evidence="1">
    <location>
        <begin position="32"/>
        <end position="74"/>
    </location>
</feature>
<proteinExistence type="predicted"/>
<dbReference type="Proteomes" id="UP001165586">
    <property type="component" value="Unassembled WGS sequence"/>
</dbReference>
<feature type="chain" id="PRO_5046546732" evidence="2">
    <location>
        <begin position="35"/>
        <end position="610"/>
    </location>
</feature>
<feature type="signal peptide" evidence="2">
    <location>
        <begin position="1"/>
        <end position="34"/>
    </location>
</feature>
<gene>
    <name evidence="3" type="ORF">N1032_03220</name>
</gene>
<keyword evidence="4" id="KW-1185">Reference proteome</keyword>
<keyword evidence="2" id="KW-0732">Signal</keyword>
<comment type="caution">
    <text evidence="3">The sequence shown here is derived from an EMBL/GenBank/DDBJ whole genome shotgun (WGS) entry which is preliminary data.</text>
</comment>
<protein>
    <submittedName>
        <fullName evidence="3">Cell wall-binding repeat-containing protein</fullName>
    </submittedName>
</protein>
<dbReference type="RefSeq" id="WP_259537398.1">
    <property type="nucleotide sequence ID" value="NZ_JANLCJ010000001.1"/>
</dbReference>
<evidence type="ECO:0000313" key="4">
    <source>
        <dbReference type="Proteomes" id="UP001165586"/>
    </source>
</evidence>
<dbReference type="EMBL" id="JANLCJ010000001">
    <property type="protein sequence ID" value="MCS5732752.1"/>
    <property type="molecule type" value="Genomic_DNA"/>
</dbReference>
<evidence type="ECO:0000313" key="3">
    <source>
        <dbReference type="EMBL" id="MCS5732752.1"/>
    </source>
</evidence>
<reference evidence="3" key="1">
    <citation type="submission" date="2022-08" db="EMBL/GenBank/DDBJ databases">
        <authorList>
            <person name="Deng Y."/>
            <person name="Han X.-F."/>
            <person name="Zhang Y.-Q."/>
        </authorList>
    </citation>
    <scope>NUCLEOTIDE SEQUENCE</scope>
    <source>
        <strain evidence="3">CPCC 203386</strain>
    </source>
</reference>
<dbReference type="PANTHER" id="PTHR30032">
    <property type="entry name" value="N-ACETYLMURAMOYL-L-ALANINE AMIDASE-RELATED"/>
    <property type="match status" value="1"/>
</dbReference>
<evidence type="ECO:0000256" key="1">
    <source>
        <dbReference type="SAM" id="MobiDB-lite"/>
    </source>
</evidence>
<feature type="compositionally biased region" description="Low complexity" evidence="1">
    <location>
        <begin position="46"/>
        <end position="62"/>
    </location>
</feature>
<dbReference type="InterPro" id="IPR051922">
    <property type="entry name" value="Bact_Sporulation_Assoc"/>
</dbReference>
<dbReference type="Gene3D" id="3.40.50.12090">
    <property type="match status" value="1"/>
</dbReference>
<evidence type="ECO:0000256" key="2">
    <source>
        <dbReference type="SAM" id="SignalP"/>
    </source>
</evidence>
<accession>A0ABT2GXS3</accession>
<dbReference type="InterPro" id="IPR007253">
    <property type="entry name" value="Cell_wall-bd_2"/>
</dbReference>
<organism evidence="3 4">
    <name type="scientific">Herbiconiux daphne</name>
    <dbReference type="NCBI Taxonomy" id="2970914"/>
    <lineage>
        <taxon>Bacteria</taxon>
        <taxon>Bacillati</taxon>
        <taxon>Actinomycetota</taxon>
        <taxon>Actinomycetes</taxon>
        <taxon>Micrococcales</taxon>
        <taxon>Microbacteriaceae</taxon>
        <taxon>Herbiconiux</taxon>
    </lineage>
</organism>